<accession>A0A9D9EQC3</accession>
<evidence type="ECO:0000256" key="4">
    <source>
        <dbReference type="HAMAP-Rule" id="MF_00163"/>
    </source>
</evidence>
<evidence type="ECO:0000256" key="2">
    <source>
        <dbReference type="ARBA" id="ARBA00022723"/>
    </source>
</evidence>
<dbReference type="Gene3D" id="3.90.45.10">
    <property type="entry name" value="Peptide deformylase"/>
    <property type="match status" value="1"/>
</dbReference>
<comment type="catalytic activity">
    <reaction evidence="4">
        <text>N-terminal N-formyl-L-methionyl-[peptide] + H2O = N-terminal L-methionyl-[peptide] + formate</text>
        <dbReference type="Rhea" id="RHEA:24420"/>
        <dbReference type="Rhea" id="RHEA-COMP:10639"/>
        <dbReference type="Rhea" id="RHEA-COMP:10640"/>
        <dbReference type="ChEBI" id="CHEBI:15377"/>
        <dbReference type="ChEBI" id="CHEBI:15740"/>
        <dbReference type="ChEBI" id="CHEBI:49298"/>
        <dbReference type="ChEBI" id="CHEBI:64731"/>
        <dbReference type="EC" id="3.5.1.88"/>
    </reaction>
</comment>
<evidence type="ECO:0000256" key="3">
    <source>
        <dbReference type="ARBA" id="ARBA00022801"/>
    </source>
</evidence>
<proteinExistence type="inferred from homology"/>
<dbReference type="InterPro" id="IPR036821">
    <property type="entry name" value="Peptide_deformylase_sf"/>
</dbReference>
<dbReference type="Pfam" id="PF01327">
    <property type="entry name" value="Pep_deformylase"/>
    <property type="match status" value="1"/>
</dbReference>
<dbReference type="GO" id="GO:0042586">
    <property type="term" value="F:peptide deformylase activity"/>
    <property type="evidence" value="ECO:0007669"/>
    <property type="project" value="UniProtKB-UniRule"/>
</dbReference>
<dbReference type="NCBIfam" id="NF001159">
    <property type="entry name" value="PRK00150.1-3"/>
    <property type="match status" value="1"/>
</dbReference>
<reference evidence="5" key="1">
    <citation type="submission" date="2020-10" db="EMBL/GenBank/DDBJ databases">
        <authorList>
            <person name="Gilroy R."/>
        </authorList>
    </citation>
    <scope>NUCLEOTIDE SEQUENCE</scope>
    <source>
        <strain evidence="5">B1-20833</strain>
    </source>
</reference>
<evidence type="ECO:0000313" key="5">
    <source>
        <dbReference type="EMBL" id="MBO8452112.1"/>
    </source>
</evidence>
<keyword evidence="4" id="KW-0408">Iron</keyword>
<organism evidence="5 6">
    <name type="scientific">Candidatus Cryptobacteroides intestinavium</name>
    <dbReference type="NCBI Taxonomy" id="2840766"/>
    <lineage>
        <taxon>Bacteria</taxon>
        <taxon>Pseudomonadati</taxon>
        <taxon>Bacteroidota</taxon>
        <taxon>Bacteroidia</taxon>
        <taxon>Bacteroidales</taxon>
        <taxon>Candidatus Cryptobacteroides</taxon>
    </lineage>
</organism>
<dbReference type="HAMAP" id="MF_00163">
    <property type="entry name" value="Pep_deformylase"/>
    <property type="match status" value="1"/>
</dbReference>
<dbReference type="PANTHER" id="PTHR10458:SF22">
    <property type="entry name" value="PEPTIDE DEFORMYLASE"/>
    <property type="match status" value="1"/>
</dbReference>
<feature type="binding site" evidence="4">
    <location>
        <position position="141"/>
    </location>
    <ligand>
        <name>Fe cation</name>
        <dbReference type="ChEBI" id="CHEBI:24875"/>
    </ligand>
</feature>
<dbReference type="EMBL" id="JADIMI010000042">
    <property type="protein sequence ID" value="MBO8452112.1"/>
    <property type="molecule type" value="Genomic_DNA"/>
</dbReference>
<sequence length="184" mass="21335">MKLPIYLYGSEVLRRPAEEADLNDREGLTSLLEDMKETLRSADGCGLAAPQVGKSLRVLIVDGTVVSDVYDYLKDFRRTMINPVLLEESRETREYSEGCLSVPGIYADVRRPERIKVEYYNENFEKVTEEFDRFACRMIQHEMEHLDGHLFVDDVAPIRRKMIARKLQSIAKGRIATRYKSRLE</sequence>
<feature type="binding site" evidence="4">
    <location>
        <position position="99"/>
    </location>
    <ligand>
        <name>Fe cation</name>
        <dbReference type="ChEBI" id="CHEBI:24875"/>
    </ligand>
</feature>
<keyword evidence="3 4" id="KW-0378">Hydrolase</keyword>
<protein>
    <recommendedName>
        <fullName evidence="4">Peptide deformylase</fullName>
        <shortName evidence="4">PDF</shortName>
        <ecNumber evidence="4">3.5.1.88</ecNumber>
    </recommendedName>
    <alternativeName>
        <fullName evidence="4">Polypeptide deformylase</fullName>
    </alternativeName>
</protein>
<name>A0A9D9EQC3_9BACT</name>
<evidence type="ECO:0000256" key="1">
    <source>
        <dbReference type="ARBA" id="ARBA00010759"/>
    </source>
</evidence>
<dbReference type="PANTHER" id="PTHR10458">
    <property type="entry name" value="PEPTIDE DEFORMYLASE"/>
    <property type="match status" value="1"/>
</dbReference>
<keyword evidence="4" id="KW-0648">Protein biosynthesis</keyword>
<evidence type="ECO:0000313" key="6">
    <source>
        <dbReference type="Proteomes" id="UP000823661"/>
    </source>
</evidence>
<dbReference type="CDD" id="cd00487">
    <property type="entry name" value="Pep_deformylase"/>
    <property type="match status" value="1"/>
</dbReference>
<comment type="similarity">
    <text evidence="1 4">Belongs to the polypeptide deformylase family.</text>
</comment>
<dbReference type="SUPFAM" id="SSF56420">
    <property type="entry name" value="Peptide deformylase"/>
    <property type="match status" value="1"/>
</dbReference>
<reference evidence="5" key="2">
    <citation type="journal article" date="2021" name="PeerJ">
        <title>Extensive microbial diversity within the chicken gut microbiome revealed by metagenomics and culture.</title>
        <authorList>
            <person name="Gilroy R."/>
            <person name="Ravi A."/>
            <person name="Getino M."/>
            <person name="Pursley I."/>
            <person name="Horton D.L."/>
            <person name="Alikhan N.F."/>
            <person name="Baker D."/>
            <person name="Gharbi K."/>
            <person name="Hall N."/>
            <person name="Watson M."/>
            <person name="Adriaenssens E.M."/>
            <person name="Foster-Nyarko E."/>
            <person name="Jarju S."/>
            <person name="Secka A."/>
            <person name="Antonio M."/>
            <person name="Oren A."/>
            <person name="Chaudhuri R.R."/>
            <person name="La Ragione R."/>
            <person name="Hildebrand F."/>
            <person name="Pallen M.J."/>
        </authorList>
    </citation>
    <scope>NUCLEOTIDE SEQUENCE</scope>
    <source>
        <strain evidence="5">B1-20833</strain>
    </source>
</reference>
<keyword evidence="2 4" id="KW-0479">Metal-binding</keyword>
<dbReference type="PRINTS" id="PR01576">
    <property type="entry name" value="PDEFORMYLASE"/>
</dbReference>
<comment type="function">
    <text evidence="4">Removes the formyl group from the N-terminal Met of newly synthesized proteins. Requires at least a dipeptide for an efficient rate of reaction. N-terminal L-methionine is a prerequisite for activity but the enzyme has broad specificity at other positions.</text>
</comment>
<feature type="active site" evidence="4">
    <location>
        <position position="142"/>
    </location>
</feature>
<dbReference type="GO" id="GO:0046872">
    <property type="term" value="F:metal ion binding"/>
    <property type="evidence" value="ECO:0007669"/>
    <property type="project" value="UniProtKB-KW"/>
</dbReference>
<dbReference type="GO" id="GO:0006412">
    <property type="term" value="P:translation"/>
    <property type="evidence" value="ECO:0007669"/>
    <property type="project" value="UniProtKB-UniRule"/>
</dbReference>
<comment type="cofactor">
    <cofactor evidence="4">
        <name>Fe(2+)</name>
        <dbReference type="ChEBI" id="CHEBI:29033"/>
    </cofactor>
    <text evidence="4">Binds 1 Fe(2+) ion.</text>
</comment>
<dbReference type="NCBIfam" id="TIGR00079">
    <property type="entry name" value="pept_deformyl"/>
    <property type="match status" value="1"/>
</dbReference>
<dbReference type="Proteomes" id="UP000823661">
    <property type="component" value="Unassembled WGS sequence"/>
</dbReference>
<feature type="binding site" evidence="4">
    <location>
        <position position="145"/>
    </location>
    <ligand>
        <name>Fe cation</name>
        <dbReference type="ChEBI" id="CHEBI:24875"/>
    </ligand>
</feature>
<dbReference type="PIRSF" id="PIRSF004749">
    <property type="entry name" value="Pep_def"/>
    <property type="match status" value="1"/>
</dbReference>
<gene>
    <name evidence="4 5" type="primary">def</name>
    <name evidence="5" type="ORF">IAC06_04415</name>
</gene>
<dbReference type="InterPro" id="IPR023635">
    <property type="entry name" value="Peptide_deformylase"/>
</dbReference>
<dbReference type="AlphaFoldDB" id="A0A9D9EQC3"/>
<dbReference type="EC" id="3.5.1.88" evidence="4"/>
<comment type="caution">
    <text evidence="5">The sequence shown here is derived from an EMBL/GenBank/DDBJ whole genome shotgun (WGS) entry which is preliminary data.</text>
</comment>